<name>A0A0R3WH27_TAEAS</name>
<evidence type="ECO:0000256" key="1">
    <source>
        <dbReference type="SAM" id="MobiDB-lite"/>
    </source>
</evidence>
<evidence type="ECO:0000313" key="3">
    <source>
        <dbReference type="Proteomes" id="UP000282613"/>
    </source>
</evidence>
<protein>
    <submittedName>
        <fullName evidence="4">Ovule protein</fullName>
    </submittedName>
</protein>
<evidence type="ECO:0000313" key="2">
    <source>
        <dbReference type="EMBL" id="VDK49430.1"/>
    </source>
</evidence>
<sequence>MEARAAEIGVIDCHSLLGEQILEKSEALWKEKSYVSVNNHLPKSKRGRRNLEERDNDDGVAETADV</sequence>
<feature type="region of interest" description="Disordered" evidence="1">
    <location>
        <begin position="39"/>
        <end position="66"/>
    </location>
</feature>
<evidence type="ECO:0000313" key="4">
    <source>
        <dbReference type="WBParaSite" id="TASK_0001017001-mRNA-1"/>
    </source>
</evidence>
<dbReference type="EMBL" id="UYRS01020778">
    <property type="protein sequence ID" value="VDK49430.1"/>
    <property type="molecule type" value="Genomic_DNA"/>
</dbReference>
<organism evidence="4">
    <name type="scientific">Taenia asiatica</name>
    <name type="common">Asian tapeworm</name>
    <dbReference type="NCBI Taxonomy" id="60517"/>
    <lineage>
        <taxon>Eukaryota</taxon>
        <taxon>Metazoa</taxon>
        <taxon>Spiralia</taxon>
        <taxon>Lophotrochozoa</taxon>
        <taxon>Platyhelminthes</taxon>
        <taxon>Cestoda</taxon>
        <taxon>Eucestoda</taxon>
        <taxon>Cyclophyllidea</taxon>
        <taxon>Taeniidae</taxon>
        <taxon>Taenia</taxon>
    </lineage>
</organism>
<dbReference type="Proteomes" id="UP000282613">
    <property type="component" value="Unassembled WGS sequence"/>
</dbReference>
<reference evidence="2 3" key="2">
    <citation type="submission" date="2018-11" db="EMBL/GenBank/DDBJ databases">
        <authorList>
            <consortium name="Pathogen Informatics"/>
        </authorList>
    </citation>
    <scope>NUCLEOTIDE SEQUENCE [LARGE SCALE GENOMIC DNA]</scope>
</reference>
<proteinExistence type="predicted"/>
<feature type="compositionally biased region" description="Acidic residues" evidence="1">
    <location>
        <begin position="54"/>
        <end position="66"/>
    </location>
</feature>
<gene>
    <name evidence="2" type="ORF">TASK_LOCUS10171</name>
</gene>
<dbReference type="AlphaFoldDB" id="A0A0R3WH27"/>
<dbReference type="WBParaSite" id="TASK_0001017001-mRNA-1">
    <property type="protein sequence ID" value="TASK_0001017001-mRNA-1"/>
    <property type="gene ID" value="TASK_0001017001"/>
</dbReference>
<reference evidence="4" key="1">
    <citation type="submission" date="2017-02" db="UniProtKB">
        <authorList>
            <consortium name="WormBaseParasite"/>
        </authorList>
    </citation>
    <scope>IDENTIFICATION</scope>
</reference>
<accession>A0A0R3WH27</accession>
<keyword evidence="3" id="KW-1185">Reference proteome</keyword>